<dbReference type="SMART" id="SM00388">
    <property type="entry name" value="HisKA"/>
    <property type="match status" value="1"/>
</dbReference>
<dbReference type="InterPro" id="IPR001610">
    <property type="entry name" value="PAC"/>
</dbReference>
<keyword evidence="9" id="KW-1185">Reference proteome</keyword>
<dbReference type="CDD" id="cd00082">
    <property type="entry name" value="HisKA"/>
    <property type="match status" value="1"/>
</dbReference>
<dbReference type="PANTHER" id="PTHR43065:SF42">
    <property type="entry name" value="TWO-COMPONENT SENSOR PPRA"/>
    <property type="match status" value="1"/>
</dbReference>
<dbReference type="Gene3D" id="3.30.565.10">
    <property type="entry name" value="Histidine kinase-like ATPase, C-terminal domain"/>
    <property type="match status" value="1"/>
</dbReference>
<evidence type="ECO:0000313" key="8">
    <source>
        <dbReference type="EMBL" id="MDV2077175.1"/>
    </source>
</evidence>
<dbReference type="Pfam" id="PF13426">
    <property type="entry name" value="PAS_9"/>
    <property type="match status" value="1"/>
</dbReference>
<dbReference type="InterPro" id="IPR036890">
    <property type="entry name" value="HATPase_C_sf"/>
</dbReference>
<dbReference type="RefSeq" id="WP_316972174.1">
    <property type="nucleotide sequence ID" value="NZ_JAWIIJ010000001.1"/>
</dbReference>
<dbReference type="InterPro" id="IPR013656">
    <property type="entry name" value="PAS_4"/>
</dbReference>
<feature type="domain" description="PAC" evidence="7">
    <location>
        <begin position="190"/>
        <end position="243"/>
    </location>
</feature>
<dbReference type="InterPro" id="IPR000014">
    <property type="entry name" value="PAS"/>
</dbReference>
<comment type="caution">
    <text evidence="8">The sequence shown here is derived from an EMBL/GenBank/DDBJ whole genome shotgun (WGS) entry which is preliminary data.</text>
</comment>
<dbReference type="Proteomes" id="UP001269819">
    <property type="component" value="Unassembled WGS sequence"/>
</dbReference>
<dbReference type="Gene3D" id="3.30.450.20">
    <property type="entry name" value="PAS domain"/>
    <property type="match status" value="2"/>
</dbReference>
<dbReference type="CDD" id="cd00130">
    <property type="entry name" value="PAS"/>
    <property type="match status" value="2"/>
</dbReference>
<dbReference type="SUPFAM" id="SSF47384">
    <property type="entry name" value="Homodimeric domain of signal transducing histidine kinase"/>
    <property type="match status" value="1"/>
</dbReference>
<dbReference type="Pfam" id="PF02518">
    <property type="entry name" value="HATPase_c"/>
    <property type="match status" value="1"/>
</dbReference>
<evidence type="ECO:0000313" key="9">
    <source>
        <dbReference type="Proteomes" id="UP001269819"/>
    </source>
</evidence>
<dbReference type="PANTHER" id="PTHR43065">
    <property type="entry name" value="SENSOR HISTIDINE KINASE"/>
    <property type="match status" value="1"/>
</dbReference>
<evidence type="ECO:0000259" key="6">
    <source>
        <dbReference type="PROSITE" id="PS50112"/>
    </source>
</evidence>
<feature type="domain" description="PAS" evidence="6">
    <location>
        <begin position="240"/>
        <end position="282"/>
    </location>
</feature>
<feature type="domain" description="Histidine kinase" evidence="5">
    <location>
        <begin position="383"/>
        <end position="607"/>
    </location>
</feature>
<evidence type="ECO:0000256" key="3">
    <source>
        <dbReference type="ARBA" id="ARBA00022553"/>
    </source>
</evidence>
<feature type="domain" description="PAS" evidence="6">
    <location>
        <begin position="117"/>
        <end position="162"/>
    </location>
</feature>
<dbReference type="Gene3D" id="1.10.287.130">
    <property type="match status" value="1"/>
</dbReference>
<dbReference type="PROSITE" id="PS50109">
    <property type="entry name" value="HIS_KIN"/>
    <property type="match status" value="1"/>
</dbReference>
<name>A0ABU3VSD8_9GAMM</name>
<evidence type="ECO:0000256" key="1">
    <source>
        <dbReference type="ARBA" id="ARBA00000085"/>
    </source>
</evidence>
<gene>
    <name evidence="8" type="ORF">RYS15_00700</name>
</gene>
<dbReference type="PROSITE" id="PS50112">
    <property type="entry name" value="PAS"/>
    <property type="match status" value="2"/>
</dbReference>
<dbReference type="PROSITE" id="PS50113">
    <property type="entry name" value="PAC"/>
    <property type="match status" value="1"/>
</dbReference>
<sequence>MTEIPQIPGSLPRDPEACLVVDHRAQVLAFNDTTQRWLRQHDHASGGGRPDTLLPVNLPALVRACLQQDRAIEDVESRLGDHTYLWLLVPDQAHQQVMIRGRDGTATLAALDEATRASRLYRLITENTTDLISRHAPDGSFIDASPASWRLLGYWPEELRGQRLDQVVLADSLDQHLEEARVRLRDTGYATLTVQMRRRDGELRWFETASRAIRETYTGAVIEVVSVSRDITARVNSEENNRRLAQVVEANTDLVLFVSRSGNISYMNPAARSALGVEGQSLPPLSAFFDASELQRMVSEGLPRANESGVWETETRLHIHGGGDTLPVSLVLLSHPAASGQPYYSLVARDMTERELREQEQRRHQEELAHTARLATLGELASGIAHEMNQPLATIVNYANASQRYLKQAGDNPDALARVQDGLKRITQHANHASEVIKRLRAFLRKGQKRTAAIDVNDVVTTSVRLCQWEADKHRVAIQCQLAPDRPSLTADPVLLEQVLINLIRNAIDANRERHAGQPSRITLITRHRATGEGQSEILIEVIDQGPGLDEEGLSQMFAPFYTRKQDGLGLGLSMSRSIVEGFGGYLEASPDDGGGLRLYCRFPVRLASATDTDD</sequence>
<dbReference type="SUPFAM" id="SSF55785">
    <property type="entry name" value="PYP-like sensor domain (PAS domain)"/>
    <property type="match status" value="2"/>
</dbReference>
<dbReference type="InterPro" id="IPR003661">
    <property type="entry name" value="HisK_dim/P_dom"/>
</dbReference>
<dbReference type="SMART" id="SM00086">
    <property type="entry name" value="PAC"/>
    <property type="match status" value="2"/>
</dbReference>
<evidence type="ECO:0000259" key="7">
    <source>
        <dbReference type="PROSITE" id="PS50113"/>
    </source>
</evidence>
<keyword evidence="3" id="KW-0597">Phosphoprotein</keyword>
<dbReference type="PRINTS" id="PR00344">
    <property type="entry name" value="BCTRLSENSOR"/>
</dbReference>
<accession>A0ABU3VSD8</accession>
<dbReference type="NCBIfam" id="TIGR00229">
    <property type="entry name" value="sensory_box"/>
    <property type="match status" value="2"/>
</dbReference>
<keyword evidence="4" id="KW-0418">Kinase</keyword>
<protein>
    <recommendedName>
        <fullName evidence="2">histidine kinase</fullName>
        <ecNumber evidence="2">2.7.13.3</ecNumber>
    </recommendedName>
</protein>
<evidence type="ECO:0000256" key="4">
    <source>
        <dbReference type="ARBA" id="ARBA00022777"/>
    </source>
</evidence>
<dbReference type="InterPro" id="IPR000700">
    <property type="entry name" value="PAS-assoc_C"/>
</dbReference>
<dbReference type="InterPro" id="IPR003594">
    <property type="entry name" value="HATPase_dom"/>
</dbReference>
<dbReference type="Pfam" id="PF00512">
    <property type="entry name" value="HisKA"/>
    <property type="match status" value="1"/>
</dbReference>
<dbReference type="EC" id="2.7.13.3" evidence="2"/>
<comment type="catalytic activity">
    <reaction evidence="1">
        <text>ATP + protein L-histidine = ADP + protein N-phospho-L-histidine.</text>
        <dbReference type="EC" id="2.7.13.3"/>
    </reaction>
</comment>
<dbReference type="SMART" id="SM00091">
    <property type="entry name" value="PAS"/>
    <property type="match status" value="3"/>
</dbReference>
<dbReference type="Pfam" id="PF08448">
    <property type="entry name" value="PAS_4"/>
    <property type="match status" value="1"/>
</dbReference>
<evidence type="ECO:0000259" key="5">
    <source>
        <dbReference type="PROSITE" id="PS50109"/>
    </source>
</evidence>
<keyword evidence="4" id="KW-0808">Transferase</keyword>
<reference evidence="8 9" key="1">
    <citation type="submission" date="2023-10" db="EMBL/GenBank/DDBJ databases">
        <title>Characteristics and mechanism of a salt-tolerant marine origin heterotrophic nitrifying- aerobic denitrifying bacteria Marinobacter xestospongiae HN1.</title>
        <authorList>
            <person name="Qi R."/>
        </authorList>
    </citation>
    <scope>NUCLEOTIDE SEQUENCE [LARGE SCALE GENOMIC DNA]</scope>
    <source>
        <strain evidence="8 9">HN1</strain>
    </source>
</reference>
<dbReference type="InterPro" id="IPR036097">
    <property type="entry name" value="HisK_dim/P_sf"/>
</dbReference>
<dbReference type="InterPro" id="IPR004358">
    <property type="entry name" value="Sig_transdc_His_kin-like_C"/>
</dbReference>
<dbReference type="SUPFAM" id="SSF55874">
    <property type="entry name" value="ATPase domain of HSP90 chaperone/DNA topoisomerase II/histidine kinase"/>
    <property type="match status" value="1"/>
</dbReference>
<evidence type="ECO:0000256" key="2">
    <source>
        <dbReference type="ARBA" id="ARBA00012438"/>
    </source>
</evidence>
<proteinExistence type="predicted"/>
<dbReference type="InterPro" id="IPR005467">
    <property type="entry name" value="His_kinase_dom"/>
</dbReference>
<organism evidence="8 9">
    <name type="scientific">Marinobacter xestospongiae</name>
    <dbReference type="NCBI Taxonomy" id="994319"/>
    <lineage>
        <taxon>Bacteria</taxon>
        <taxon>Pseudomonadati</taxon>
        <taxon>Pseudomonadota</taxon>
        <taxon>Gammaproteobacteria</taxon>
        <taxon>Pseudomonadales</taxon>
        <taxon>Marinobacteraceae</taxon>
        <taxon>Marinobacter</taxon>
    </lineage>
</organism>
<dbReference type="EMBL" id="JAWIIJ010000001">
    <property type="protein sequence ID" value="MDV2077175.1"/>
    <property type="molecule type" value="Genomic_DNA"/>
</dbReference>
<dbReference type="InterPro" id="IPR035965">
    <property type="entry name" value="PAS-like_dom_sf"/>
</dbReference>
<dbReference type="SMART" id="SM00387">
    <property type="entry name" value="HATPase_c"/>
    <property type="match status" value="1"/>
</dbReference>